<dbReference type="SUPFAM" id="SSF53448">
    <property type="entry name" value="Nucleotide-diphospho-sugar transferases"/>
    <property type="match status" value="1"/>
</dbReference>
<accession>A0A1J6WL38</accession>
<keyword evidence="2" id="KW-1185">Reference proteome</keyword>
<name>A0A1J6WL38_9BACI</name>
<dbReference type="AlphaFoldDB" id="A0A1J6WL38"/>
<dbReference type="Proteomes" id="UP000182062">
    <property type="component" value="Unassembled WGS sequence"/>
</dbReference>
<dbReference type="EMBL" id="MINN01000128">
    <property type="protein sequence ID" value="OIU68695.1"/>
    <property type="molecule type" value="Genomic_DNA"/>
</dbReference>
<dbReference type="InterPro" id="IPR029044">
    <property type="entry name" value="Nucleotide-diphossugar_trans"/>
</dbReference>
<sequence>MKEIIIVTDKQDSKTERWGKDPRVQLITITGREGLFYERFAAARQTSGKSVLFMDGNYPLSVKEINRFYKKAESGRDLTLNNKGYLLGEYPMNAKTSIHYFLNILLKRPKLLNHSLTEYPHAISRKLLHSLDPEDLMKPPVAYVKAVLSGFKISAPVRVKTAEGDVRCDEVFLGDHVEAIGLLLNERGEKAGFLDGKKHEAIVELREEEGKVNGGDE</sequence>
<proteinExistence type="predicted"/>
<evidence type="ECO:0000313" key="1">
    <source>
        <dbReference type="EMBL" id="OIU68695.1"/>
    </source>
</evidence>
<comment type="caution">
    <text evidence="1">The sequence shown here is derived from an EMBL/GenBank/DDBJ whole genome shotgun (WGS) entry which is preliminary data.</text>
</comment>
<protein>
    <submittedName>
        <fullName evidence="1">Uncharacterized protein</fullName>
    </submittedName>
</protein>
<reference evidence="1 2" key="1">
    <citation type="submission" date="2016-09" db="EMBL/GenBank/DDBJ databases">
        <title>Bacillus aquimaris SAMM genome sequence reveals colonization and biosurfactant production capacities.</title>
        <authorList>
            <person name="Waghmode S.R."/>
            <person name="Suryavanshi M.V."/>
        </authorList>
    </citation>
    <scope>NUCLEOTIDE SEQUENCE [LARGE SCALE GENOMIC DNA]</scope>
    <source>
        <strain evidence="1 2">SAMM</strain>
    </source>
</reference>
<organism evidence="1 2">
    <name type="scientific">Rossellomorea aquimaris</name>
    <dbReference type="NCBI Taxonomy" id="189382"/>
    <lineage>
        <taxon>Bacteria</taxon>
        <taxon>Bacillati</taxon>
        <taxon>Bacillota</taxon>
        <taxon>Bacilli</taxon>
        <taxon>Bacillales</taxon>
        <taxon>Bacillaceae</taxon>
        <taxon>Rossellomorea</taxon>
    </lineage>
</organism>
<evidence type="ECO:0000313" key="2">
    <source>
        <dbReference type="Proteomes" id="UP000182062"/>
    </source>
</evidence>
<gene>
    <name evidence="1" type="ORF">BHE18_17410</name>
</gene>